<comment type="caution">
    <text evidence="9">The sequence shown here is derived from an EMBL/GenBank/DDBJ whole genome shotgun (WGS) entry which is preliminary data.</text>
</comment>
<keyword evidence="10" id="KW-1185">Reference proteome</keyword>
<dbReference type="PANTHER" id="PTHR43024">
    <property type="entry name" value="UDP-N-ACETYLMURAMOYL-TRIPEPTIDE--D-ALANYL-D-ALANINE LIGASE"/>
    <property type="match status" value="1"/>
</dbReference>
<evidence type="ECO:0000256" key="5">
    <source>
        <dbReference type="ARBA" id="ARBA00023306"/>
    </source>
</evidence>
<dbReference type="Pfam" id="PF08245">
    <property type="entry name" value="Mur_ligase_M"/>
    <property type="match status" value="1"/>
</dbReference>
<dbReference type="InterPro" id="IPR004101">
    <property type="entry name" value="Mur_ligase_C"/>
</dbReference>
<feature type="domain" description="Mur ligase central" evidence="8">
    <location>
        <begin position="72"/>
        <end position="252"/>
    </location>
</feature>
<comment type="subcellular location">
    <subcellularLocation>
        <location evidence="6">Cytoplasm</location>
    </subcellularLocation>
</comment>
<dbReference type="EC" id="6.3.2.10" evidence="6"/>
<dbReference type="RefSeq" id="WP_274690749.1">
    <property type="nucleotide sequence ID" value="NZ_JAPMOU010000034.1"/>
</dbReference>
<reference evidence="9 10" key="1">
    <citation type="submission" date="2022-11" db="EMBL/GenBank/DDBJ databases">
        <title>Spartinivicinus poritis sp. nov., isolated from scleractinian coral Porites lutea.</title>
        <authorList>
            <person name="Zhang G."/>
            <person name="Cai L."/>
            <person name="Wei Q."/>
        </authorList>
    </citation>
    <scope>NUCLEOTIDE SEQUENCE [LARGE SCALE GENOMIC DNA]</scope>
    <source>
        <strain evidence="9 10">A2-2</strain>
    </source>
</reference>
<dbReference type="NCBIfam" id="TIGR01143">
    <property type="entry name" value="murF"/>
    <property type="match status" value="1"/>
</dbReference>
<keyword evidence="6" id="KW-0961">Cell wall biogenesis/degradation</keyword>
<sequence length="415" mass="46520">MSNQKNIIEIIQKIKPHLNSVLTSATTVRECLYKNLYLLSNIFGVPENKVELTLKQYASVYASTIGAQVIAITGSCGKTTTKDMVLHVCKDTFNTVATPKNYNNAIGIAFTSLQLHENTELAIIEMGTNSPGDIKESVNVIKPHWSVITNIQNSHLEGLHDLDGVLNEKSNIIIDKPNHIAFINSDDSLLNKNINVDHAQLITFGVNSSNFKPSVLLWNNEQLPTFVINDTCFNLQLPGTHNLYNAIACIAICSKLDIPLPIISQRLSQFKPPHLRSEIIDTPYGKWIVDCYNANPFSVKQALLCFSKIQTKGKKIVILSDMLELGEKSVFFHIQILKQLSYLNIQTVITIGKNFAQAHSELKNIDYHLLRFNSIDNIANYISNYATKEDRVLVKGSRKFHLEQLTELLSSSEII</sequence>
<evidence type="ECO:0000256" key="4">
    <source>
        <dbReference type="ARBA" id="ARBA00022840"/>
    </source>
</evidence>
<evidence type="ECO:0000256" key="3">
    <source>
        <dbReference type="ARBA" id="ARBA00022741"/>
    </source>
</evidence>
<keyword evidence="6" id="KW-0133">Cell shape</keyword>
<proteinExistence type="predicted"/>
<protein>
    <recommendedName>
        <fullName evidence="6">UDP-N-acetylmuramoyl-tripeptide--D-alanyl-D-alanine ligase</fullName>
        <ecNumber evidence="6">6.3.2.10</ecNumber>
    </recommendedName>
</protein>
<evidence type="ECO:0000259" key="7">
    <source>
        <dbReference type="Pfam" id="PF02875"/>
    </source>
</evidence>
<dbReference type="InterPro" id="IPR051046">
    <property type="entry name" value="MurCDEF_CellWall_CoF430Synth"/>
</dbReference>
<evidence type="ECO:0000256" key="1">
    <source>
        <dbReference type="ARBA" id="ARBA00022598"/>
    </source>
</evidence>
<keyword evidence="2 6" id="KW-0132">Cell division</keyword>
<gene>
    <name evidence="9" type="primary">murF</name>
    <name evidence="9" type="ORF">ORQ98_20900</name>
</gene>
<feature type="domain" description="Mur ligase C-terminal" evidence="7">
    <location>
        <begin position="276"/>
        <end position="398"/>
    </location>
</feature>
<name>A0ABT5UDH5_9GAMM</name>
<keyword evidence="1 9" id="KW-0436">Ligase</keyword>
<keyword evidence="4" id="KW-0067">ATP-binding</keyword>
<evidence type="ECO:0000256" key="2">
    <source>
        <dbReference type="ARBA" id="ARBA00022618"/>
    </source>
</evidence>
<organism evidence="9 10">
    <name type="scientific">Spartinivicinus poritis</name>
    <dbReference type="NCBI Taxonomy" id="2994640"/>
    <lineage>
        <taxon>Bacteria</taxon>
        <taxon>Pseudomonadati</taxon>
        <taxon>Pseudomonadota</taxon>
        <taxon>Gammaproteobacteria</taxon>
        <taxon>Oceanospirillales</taxon>
        <taxon>Zooshikellaceae</taxon>
        <taxon>Spartinivicinus</taxon>
    </lineage>
</organism>
<dbReference type="GO" id="GO:0016874">
    <property type="term" value="F:ligase activity"/>
    <property type="evidence" value="ECO:0007669"/>
    <property type="project" value="UniProtKB-KW"/>
</dbReference>
<dbReference type="SUPFAM" id="SSF53244">
    <property type="entry name" value="MurD-like peptide ligases, peptide-binding domain"/>
    <property type="match status" value="1"/>
</dbReference>
<evidence type="ECO:0000259" key="8">
    <source>
        <dbReference type="Pfam" id="PF08245"/>
    </source>
</evidence>
<dbReference type="InterPro" id="IPR013221">
    <property type="entry name" value="Mur_ligase_cen"/>
</dbReference>
<dbReference type="EMBL" id="JAPMOU010000034">
    <property type="protein sequence ID" value="MDE1464423.1"/>
    <property type="molecule type" value="Genomic_DNA"/>
</dbReference>
<dbReference type="Gene3D" id="3.40.1190.10">
    <property type="entry name" value="Mur-like, catalytic domain"/>
    <property type="match status" value="1"/>
</dbReference>
<evidence type="ECO:0000256" key="6">
    <source>
        <dbReference type="RuleBase" id="RU004136"/>
    </source>
</evidence>
<dbReference type="InterPro" id="IPR036615">
    <property type="entry name" value="Mur_ligase_C_dom_sf"/>
</dbReference>
<comment type="catalytic activity">
    <reaction evidence="6">
        <text>D-alanyl-D-alanine + UDP-N-acetyl-alpha-D-muramoyl-L-alanyl-gamma-D-glutamyl-meso-2,6-diaminopimelate + ATP = UDP-N-acetyl-alpha-D-muramoyl-L-alanyl-gamma-D-glutamyl-meso-2,6-diaminopimeloyl-D-alanyl-D-alanine + ADP + phosphate + H(+)</text>
        <dbReference type="Rhea" id="RHEA:28374"/>
        <dbReference type="ChEBI" id="CHEBI:15378"/>
        <dbReference type="ChEBI" id="CHEBI:30616"/>
        <dbReference type="ChEBI" id="CHEBI:43474"/>
        <dbReference type="ChEBI" id="CHEBI:57822"/>
        <dbReference type="ChEBI" id="CHEBI:61386"/>
        <dbReference type="ChEBI" id="CHEBI:83905"/>
        <dbReference type="ChEBI" id="CHEBI:456216"/>
        <dbReference type="EC" id="6.3.2.10"/>
    </reaction>
</comment>
<dbReference type="InterPro" id="IPR005863">
    <property type="entry name" value="UDP-N-AcMur_synth"/>
</dbReference>
<evidence type="ECO:0000313" key="10">
    <source>
        <dbReference type="Proteomes" id="UP001528823"/>
    </source>
</evidence>
<comment type="function">
    <text evidence="6">Involved in cell wall formation. Catalyzes the final step in the synthesis of UDP-N-acetylmuramoyl-pentapeptide, the precursor of murein.</text>
</comment>
<dbReference type="Proteomes" id="UP001528823">
    <property type="component" value="Unassembled WGS sequence"/>
</dbReference>
<dbReference type="Gene3D" id="3.90.190.20">
    <property type="entry name" value="Mur ligase, C-terminal domain"/>
    <property type="match status" value="1"/>
</dbReference>
<dbReference type="SUPFAM" id="SSF53623">
    <property type="entry name" value="MurD-like peptide ligases, catalytic domain"/>
    <property type="match status" value="1"/>
</dbReference>
<keyword evidence="6" id="KW-0573">Peptidoglycan synthesis</keyword>
<dbReference type="Pfam" id="PF02875">
    <property type="entry name" value="Mur_ligase_C"/>
    <property type="match status" value="1"/>
</dbReference>
<keyword evidence="3" id="KW-0547">Nucleotide-binding</keyword>
<evidence type="ECO:0000313" key="9">
    <source>
        <dbReference type="EMBL" id="MDE1464423.1"/>
    </source>
</evidence>
<comment type="pathway">
    <text evidence="6">Cell wall biogenesis; peptidoglycan biosynthesis.</text>
</comment>
<keyword evidence="5 6" id="KW-0131">Cell cycle</keyword>
<accession>A0ABT5UDH5</accession>
<dbReference type="InterPro" id="IPR036565">
    <property type="entry name" value="Mur-like_cat_sf"/>
</dbReference>
<dbReference type="PANTHER" id="PTHR43024:SF1">
    <property type="entry name" value="UDP-N-ACETYLMURAMOYL-TRIPEPTIDE--D-ALANYL-D-ALANINE LIGASE"/>
    <property type="match status" value="1"/>
</dbReference>